<dbReference type="OrthoDB" id="47494at2759"/>
<protein>
    <submittedName>
        <fullName evidence="8">FAD-binding domain-containing protein</fullName>
    </submittedName>
</protein>
<evidence type="ECO:0000256" key="3">
    <source>
        <dbReference type="ARBA" id="ARBA00022827"/>
    </source>
</evidence>
<name>A0A6A6X7A4_9PLEO</name>
<dbReference type="Pfam" id="PF01494">
    <property type="entry name" value="FAD_binding_3"/>
    <property type="match status" value="2"/>
</dbReference>
<dbReference type="Proteomes" id="UP000799757">
    <property type="component" value="Unassembled WGS sequence"/>
</dbReference>
<sequence length="417" mass="46030">MTQPPILIIGGGIVGLTLAQSLQKSHIPYLLFERDTSSSHPHHGWGLTIHWALQSFESCLPSQIFARLQGIQVDPQQALNDTGRFLFLDLATAEPKYVIPPSKRLRIHRRKLRELLTEGISINWNKNLRAITQSDGSIVAHFEDGSTAKGALLIGADGSSSQTRRLLFAGSLDPDASKLNQLPVSFMGVTVRLSPSQAQILRDIDPLLFQGSHPETGVYLWYSTLSTPEGNGSAGKGSDEFYEGQLMMSWLVKTAYDGVPSTSGERVAKMKEMSHGFEERLRNAIANIPDDSEVLEIKLKDWPPPKWDNMSGQLTLVGDAAHAMTMYRGEAFNHGIMDAAQFSKRIAEAYKGAGEYDRDALREAVDTYEEEMRGRTHSAVLLNRQACLDAHDIKRLGPDSPLISRRVRVTKPGQSAG</sequence>
<dbReference type="InterPro" id="IPR002938">
    <property type="entry name" value="FAD-bd"/>
</dbReference>
<keyword evidence="6" id="KW-0732">Signal</keyword>
<dbReference type="PANTHER" id="PTHR47178:SF1">
    <property type="entry name" value="FAD-BINDING DOMAIN-CONTAINING PROTEIN-RELATED"/>
    <property type="match status" value="1"/>
</dbReference>
<feature type="domain" description="FAD-binding" evidence="7">
    <location>
        <begin position="5"/>
        <end position="167"/>
    </location>
</feature>
<keyword evidence="2" id="KW-0285">Flavoprotein</keyword>
<evidence type="ECO:0000256" key="1">
    <source>
        <dbReference type="ARBA" id="ARBA00001974"/>
    </source>
</evidence>
<proteinExistence type="predicted"/>
<dbReference type="PRINTS" id="PR00420">
    <property type="entry name" value="RNGMNOXGNASE"/>
</dbReference>
<evidence type="ECO:0000256" key="2">
    <source>
        <dbReference type="ARBA" id="ARBA00022630"/>
    </source>
</evidence>
<dbReference type="AlphaFoldDB" id="A0A6A6X7A4"/>
<evidence type="ECO:0000256" key="6">
    <source>
        <dbReference type="SAM" id="SignalP"/>
    </source>
</evidence>
<dbReference type="Gene3D" id="3.50.50.60">
    <property type="entry name" value="FAD/NAD(P)-binding domain"/>
    <property type="match status" value="1"/>
</dbReference>
<feature type="signal peptide" evidence="6">
    <location>
        <begin position="1"/>
        <end position="19"/>
    </location>
</feature>
<dbReference type="PANTHER" id="PTHR47178">
    <property type="entry name" value="MONOOXYGENASE, FAD-BINDING"/>
    <property type="match status" value="1"/>
</dbReference>
<dbReference type="GO" id="GO:0071949">
    <property type="term" value="F:FAD binding"/>
    <property type="evidence" value="ECO:0007669"/>
    <property type="project" value="InterPro"/>
</dbReference>
<keyword evidence="4" id="KW-0560">Oxidoreductase</keyword>
<comment type="cofactor">
    <cofactor evidence="1">
        <name>FAD</name>
        <dbReference type="ChEBI" id="CHEBI:57692"/>
    </cofactor>
</comment>
<dbReference type="EMBL" id="MU001984">
    <property type="protein sequence ID" value="KAF2792131.1"/>
    <property type="molecule type" value="Genomic_DNA"/>
</dbReference>
<organism evidence="8 9">
    <name type="scientific">Melanomma pulvis-pyrius CBS 109.77</name>
    <dbReference type="NCBI Taxonomy" id="1314802"/>
    <lineage>
        <taxon>Eukaryota</taxon>
        <taxon>Fungi</taxon>
        <taxon>Dikarya</taxon>
        <taxon>Ascomycota</taxon>
        <taxon>Pezizomycotina</taxon>
        <taxon>Dothideomycetes</taxon>
        <taxon>Pleosporomycetidae</taxon>
        <taxon>Pleosporales</taxon>
        <taxon>Melanommataceae</taxon>
        <taxon>Melanomma</taxon>
    </lineage>
</organism>
<feature type="domain" description="FAD-binding" evidence="7">
    <location>
        <begin position="310"/>
        <end position="376"/>
    </location>
</feature>
<dbReference type="InterPro" id="IPR036188">
    <property type="entry name" value="FAD/NAD-bd_sf"/>
</dbReference>
<evidence type="ECO:0000313" key="8">
    <source>
        <dbReference type="EMBL" id="KAF2792131.1"/>
    </source>
</evidence>
<evidence type="ECO:0000313" key="9">
    <source>
        <dbReference type="Proteomes" id="UP000799757"/>
    </source>
</evidence>
<dbReference type="GO" id="GO:0004497">
    <property type="term" value="F:monooxygenase activity"/>
    <property type="evidence" value="ECO:0007669"/>
    <property type="project" value="UniProtKB-KW"/>
</dbReference>
<keyword evidence="3" id="KW-0274">FAD</keyword>
<evidence type="ECO:0000256" key="5">
    <source>
        <dbReference type="ARBA" id="ARBA00023033"/>
    </source>
</evidence>
<reference evidence="8" key="1">
    <citation type="journal article" date="2020" name="Stud. Mycol.">
        <title>101 Dothideomycetes genomes: a test case for predicting lifestyles and emergence of pathogens.</title>
        <authorList>
            <person name="Haridas S."/>
            <person name="Albert R."/>
            <person name="Binder M."/>
            <person name="Bloem J."/>
            <person name="Labutti K."/>
            <person name="Salamov A."/>
            <person name="Andreopoulos B."/>
            <person name="Baker S."/>
            <person name="Barry K."/>
            <person name="Bills G."/>
            <person name="Bluhm B."/>
            <person name="Cannon C."/>
            <person name="Castanera R."/>
            <person name="Culley D."/>
            <person name="Daum C."/>
            <person name="Ezra D."/>
            <person name="Gonzalez J."/>
            <person name="Henrissat B."/>
            <person name="Kuo A."/>
            <person name="Liang C."/>
            <person name="Lipzen A."/>
            <person name="Lutzoni F."/>
            <person name="Magnuson J."/>
            <person name="Mondo S."/>
            <person name="Nolan M."/>
            <person name="Ohm R."/>
            <person name="Pangilinan J."/>
            <person name="Park H.-J."/>
            <person name="Ramirez L."/>
            <person name="Alfaro M."/>
            <person name="Sun H."/>
            <person name="Tritt A."/>
            <person name="Yoshinaga Y."/>
            <person name="Zwiers L.-H."/>
            <person name="Turgeon B."/>
            <person name="Goodwin S."/>
            <person name="Spatafora J."/>
            <person name="Crous P."/>
            <person name="Grigoriev I."/>
        </authorList>
    </citation>
    <scope>NUCLEOTIDE SEQUENCE</scope>
    <source>
        <strain evidence="8">CBS 109.77</strain>
    </source>
</reference>
<evidence type="ECO:0000256" key="4">
    <source>
        <dbReference type="ARBA" id="ARBA00023002"/>
    </source>
</evidence>
<accession>A0A6A6X7A4</accession>
<dbReference type="SUPFAM" id="SSF51905">
    <property type="entry name" value="FAD/NAD(P)-binding domain"/>
    <property type="match status" value="1"/>
</dbReference>
<keyword evidence="9" id="KW-1185">Reference proteome</keyword>
<keyword evidence="5" id="KW-0503">Monooxygenase</keyword>
<evidence type="ECO:0000259" key="7">
    <source>
        <dbReference type="Pfam" id="PF01494"/>
    </source>
</evidence>
<gene>
    <name evidence="8" type="ORF">K505DRAFT_308215</name>
</gene>
<feature type="chain" id="PRO_5025689241" evidence="6">
    <location>
        <begin position="20"/>
        <end position="417"/>
    </location>
</feature>